<reference evidence="9 10" key="1">
    <citation type="submission" date="2016-10" db="EMBL/GenBank/DDBJ databases">
        <title>Draft genome sequence of Coniochaeta ligniaria NRRL30616, a lignocellulolytic fungus for bioabatement of inhibitors in plant biomass hydrolysates.</title>
        <authorList>
            <consortium name="DOE Joint Genome Institute"/>
            <person name="Jimenez D.J."/>
            <person name="Hector R.E."/>
            <person name="Riley R."/>
            <person name="Sun H."/>
            <person name="Grigoriev I.V."/>
            <person name="Van Elsas J.D."/>
            <person name="Nichols N.N."/>
        </authorList>
    </citation>
    <scope>NUCLEOTIDE SEQUENCE [LARGE SCALE GENOMIC DNA]</scope>
    <source>
        <strain evidence="9 10">NRRL 30616</strain>
    </source>
</reference>
<dbReference type="AlphaFoldDB" id="A0A1J7IR04"/>
<keyword evidence="5" id="KW-0159">Chromosome partition</keyword>
<organism evidence="9 10">
    <name type="scientific">Coniochaeta ligniaria NRRL 30616</name>
    <dbReference type="NCBI Taxonomy" id="1408157"/>
    <lineage>
        <taxon>Eukaryota</taxon>
        <taxon>Fungi</taxon>
        <taxon>Dikarya</taxon>
        <taxon>Ascomycota</taxon>
        <taxon>Pezizomycotina</taxon>
        <taxon>Sordariomycetes</taxon>
        <taxon>Sordariomycetidae</taxon>
        <taxon>Coniochaetales</taxon>
        <taxon>Coniochaetaceae</taxon>
        <taxon>Coniochaeta</taxon>
    </lineage>
</organism>
<feature type="region of interest" description="Disordered" evidence="8">
    <location>
        <begin position="122"/>
        <end position="183"/>
    </location>
</feature>
<dbReference type="PANTHER" id="PTHR21394">
    <property type="entry name" value="MAU2 CHROMATID COHESION FACTOR HOMOLOG"/>
    <property type="match status" value="1"/>
</dbReference>
<keyword evidence="3" id="KW-0132">Cell division</keyword>
<keyword evidence="7" id="KW-0131">Cell cycle</keyword>
<keyword evidence="4" id="KW-0498">Mitosis</keyword>
<evidence type="ECO:0000313" key="10">
    <source>
        <dbReference type="Proteomes" id="UP000182658"/>
    </source>
</evidence>
<dbReference type="GO" id="GO:0007064">
    <property type="term" value="P:mitotic sister chromatid cohesion"/>
    <property type="evidence" value="ECO:0007669"/>
    <property type="project" value="InterPro"/>
</dbReference>
<feature type="region of interest" description="Disordered" evidence="8">
    <location>
        <begin position="20"/>
        <end position="40"/>
    </location>
</feature>
<dbReference type="Proteomes" id="UP000182658">
    <property type="component" value="Unassembled WGS sequence"/>
</dbReference>
<evidence type="ECO:0000256" key="3">
    <source>
        <dbReference type="ARBA" id="ARBA00022618"/>
    </source>
</evidence>
<comment type="subcellular location">
    <subcellularLocation>
        <location evidence="1">Nucleus</location>
    </subcellularLocation>
</comment>
<feature type="compositionally biased region" description="Polar residues" evidence="8">
    <location>
        <begin position="20"/>
        <end position="33"/>
    </location>
</feature>
<protein>
    <recommendedName>
        <fullName evidence="11">Cohesin loading factor-domain-containing protein</fullName>
    </recommendedName>
</protein>
<evidence type="ECO:0000256" key="7">
    <source>
        <dbReference type="ARBA" id="ARBA00023306"/>
    </source>
</evidence>
<evidence type="ECO:0000256" key="4">
    <source>
        <dbReference type="ARBA" id="ARBA00022776"/>
    </source>
</evidence>
<dbReference type="InterPro" id="IPR019440">
    <property type="entry name" value="MAU2"/>
</dbReference>
<evidence type="ECO:0000256" key="6">
    <source>
        <dbReference type="ARBA" id="ARBA00023242"/>
    </source>
</evidence>
<gene>
    <name evidence="9" type="ORF">CONLIGDRAFT_654231</name>
</gene>
<feature type="region of interest" description="Disordered" evidence="8">
    <location>
        <begin position="81"/>
        <end position="102"/>
    </location>
</feature>
<sequence length="821" mass="90941">MTFRGSIPSGQAYNGQHVQPQITPQLPSTQFPQYGSPYTDANATAHYQNQQHQYVQPGAYTQQPVQQPLQQPVQQYYAPQPPQQQYTTYDGSYDRPPPPTAPPVEFVNPSFLQQMPISALPYQQSLPPKTQPISQPHRSGRGSMGNSPQVETRRPGFQGSRMKSASPALPKKQGSVSSVTKSPSVSHASVQVDTLSLLICVAEDCFAKARACVRDVGKSLNPDTVKEYHKLIATGLGCLDVAMQSNKIWPRLEARIRLRYASILVEETTNYMEAETTLMKGINLCERHRLTDLKYCMQYLHVKVLFQRNPKAAFISVDTHISDCTTYKQVHWMYAFRFLKAAFYIQTGAPADPHAIDNLRKLAAFGNQRGDKTICVMASLLEALAHLRTMKDVNDAVLRVQTCIAQAAKYQLEDAVRLPQLDILLLLLNLACSLHQRQRPDVTFNKFVALQNRMEELKTSHEWDPLTTEVLLPIRKQSGPAKNPAISAETRGILREGQGKEDYIVVQALSRQQALALAFTFQGLASLAKSATKGRSSEVWTEGLKALQDPRSKPPATSLPEAINQADWEKELFCYSNILIGLQAATLSNWAKVKKTLQVLEETRPPPGVLRVLALYLSGVFQQGVANLPSALRTFESPQFDLDTPGEANRGHIEKELSILAALNRLWIMQNTTMSDEKKTAELLDRLGPVHAEHPDEEIRTAHHLVLATVPTNPPSSINQIKHHIGLALTAATKLGNTHSLAMALNLMRARLFESVVGDQAMKSAKAGAAQAKKSGNLLWMSVAEGMLAQTYEVHGQIAEARMTRGDGIRLANEAFAMTKC</sequence>
<dbReference type="EMBL" id="KV875097">
    <property type="protein sequence ID" value="OIW29773.1"/>
    <property type="molecule type" value="Genomic_DNA"/>
</dbReference>
<evidence type="ECO:0000256" key="8">
    <source>
        <dbReference type="SAM" id="MobiDB-lite"/>
    </source>
</evidence>
<proteinExistence type="inferred from homology"/>
<dbReference type="GO" id="GO:0051301">
    <property type="term" value="P:cell division"/>
    <property type="evidence" value="ECO:0007669"/>
    <property type="project" value="UniProtKB-KW"/>
</dbReference>
<evidence type="ECO:0000256" key="5">
    <source>
        <dbReference type="ARBA" id="ARBA00022829"/>
    </source>
</evidence>
<dbReference type="GO" id="GO:0005634">
    <property type="term" value="C:nucleus"/>
    <property type="evidence" value="ECO:0007669"/>
    <property type="project" value="UniProtKB-SubCell"/>
</dbReference>
<dbReference type="STRING" id="1408157.A0A1J7IR04"/>
<evidence type="ECO:0000313" key="9">
    <source>
        <dbReference type="EMBL" id="OIW29773.1"/>
    </source>
</evidence>
<dbReference type="GO" id="GO:0007059">
    <property type="term" value="P:chromosome segregation"/>
    <property type="evidence" value="ECO:0007669"/>
    <property type="project" value="UniProtKB-KW"/>
</dbReference>
<keyword evidence="6" id="KW-0539">Nucleus</keyword>
<feature type="compositionally biased region" description="Polar residues" evidence="8">
    <location>
        <begin position="122"/>
        <end position="137"/>
    </location>
</feature>
<accession>A0A1J7IR04</accession>
<evidence type="ECO:0000256" key="2">
    <source>
        <dbReference type="ARBA" id="ARBA00008585"/>
    </source>
</evidence>
<dbReference type="InParanoid" id="A0A1J7IR04"/>
<dbReference type="OrthoDB" id="5565328at2759"/>
<evidence type="ECO:0000256" key="1">
    <source>
        <dbReference type="ARBA" id="ARBA00004123"/>
    </source>
</evidence>
<evidence type="ECO:0008006" key="11">
    <source>
        <dbReference type="Google" id="ProtNLM"/>
    </source>
</evidence>
<dbReference type="Pfam" id="PF10345">
    <property type="entry name" value="Cohesin_load"/>
    <property type="match status" value="1"/>
</dbReference>
<comment type="similarity">
    <text evidence="2">Belongs to the SCC4/mau-2 family.</text>
</comment>
<keyword evidence="10" id="KW-1185">Reference proteome</keyword>
<name>A0A1J7IR04_9PEZI</name>